<organism evidence="1 2">
    <name type="scientific">Candidatus Synechococcus spongiarum SP3</name>
    <dbReference type="NCBI Taxonomy" id="1604020"/>
    <lineage>
        <taxon>Bacteria</taxon>
        <taxon>Bacillati</taxon>
        <taxon>Cyanobacteriota</taxon>
        <taxon>Cyanophyceae</taxon>
        <taxon>Synechococcales</taxon>
        <taxon>Synechococcaceae</taxon>
        <taxon>Synechococcus</taxon>
    </lineage>
</organism>
<accession>A0A0G2IWY1</accession>
<reference evidence="1 2" key="1">
    <citation type="submission" date="2015-01" db="EMBL/GenBank/DDBJ databases">
        <title>Lifestyle Evolution in Cyanobacterial Symbionts of Sponges.</title>
        <authorList>
            <person name="Burgsdorf I."/>
            <person name="Slaby B.M."/>
            <person name="Handley K.M."/>
            <person name="Haber M."/>
            <person name="Blom J."/>
            <person name="Marshall C.W."/>
            <person name="Gilbert J.A."/>
            <person name="Hentschel U."/>
            <person name="Steindler L."/>
        </authorList>
    </citation>
    <scope>NUCLEOTIDE SEQUENCE [LARGE SCALE GENOMIC DNA]</scope>
    <source>
        <strain evidence="1">SP3</strain>
    </source>
</reference>
<sequence>MDLSPRSSYVYDRDRDIRQRTPNTQLLEKYLDEIGEIRVYRDGIRIYNYDKQGNDWLGLDLCRVNVPTRRISRNIILGAIHLSLKESAELIGKTNREAFIDNKACQQLCCIALGALAALEVKRQLDKERIRKLTKKAEDPVSARIEKPIQELRRELKRKGVQEKFESHVAKIEQGYQNMQDILLAAGMSGLNLSMVFHEVERGVRALHQTISEGADMESAALQTRNLMRLLDGFARLLRRDSKKQYSSSRILDDGCWSWSSLMPRW</sequence>
<proteinExistence type="predicted"/>
<dbReference type="EMBL" id="JXQG01000005">
    <property type="protein sequence ID" value="KKZ13098.1"/>
    <property type="molecule type" value="Genomic_DNA"/>
</dbReference>
<protein>
    <submittedName>
        <fullName evidence="1">Uncharacterized protein</fullName>
    </submittedName>
</protein>
<evidence type="ECO:0000313" key="1">
    <source>
        <dbReference type="EMBL" id="KKZ13098.1"/>
    </source>
</evidence>
<dbReference type="PATRIC" id="fig|1604020.3.peg.1421"/>
<dbReference type="AlphaFoldDB" id="A0A0G2IWY1"/>
<evidence type="ECO:0000313" key="2">
    <source>
        <dbReference type="Proteomes" id="UP000035067"/>
    </source>
</evidence>
<comment type="caution">
    <text evidence="1">The sequence shown here is derived from an EMBL/GenBank/DDBJ whole genome shotgun (WGS) entry which is preliminary data.</text>
</comment>
<name>A0A0G2IWY1_9SYNE</name>
<dbReference type="Proteomes" id="UP000035067">
    <property type="component" value="Unassembled WGS sequence"/>
</dbReference>
<gene>
    <name evidence="1" type="ORF">TE42_01600</name>
</gene>